<evidence type="ECO:0000313" key="2">
    <source>
        <dbReference type="EMBL" id="ERJ74694.1"/>
    </source>
</evidence>
<proteinExistence type="predicted"/>
<protein>
    <recommendedName>
        <fullName evidence="4">RND transporter</fullName>
    </recommendedName>
</protein>
<name>A0ABN0NQ31_9BACT</name>
<organism evidence="2 3">
    <name type="scientific">Prevotella disiens JCM 6334 = ATCC 29426</name>
    <dbReference type="NCBI Taxonomy" id="1235811"/>
    <lineage>
        <taxon>Bacteria</taxon>
        <taxon>Pseudomonadati</taxon>
        <taxon>Bacteroidota</taxon>
        <taxon>Bacteroidia</taxon>
        <taxon>Bacteroidales</taxon>
        <taxon>Prevotellaceae</taxon>
        <taxon>Prevotella</taxon>
    </lineage>
</organism>
<feature type="transmembrane region" description="Helical" evidence="1">
    <location>
        <begin position="21"/>
        <end position="38"/>
    </location>
</feature>
<evidence type="ECO:0008006" key="4">
    <source>
        <dbReference type="Google" id="ProtNLM"/>
    </source>
</evidence>
<keyword evidence="1" id="KW-0812">Transmembrane</keyword>
<dbReference type="EMBL" id="AWUY01000202">
    <property type="protein sequence ID" value="ERJ74694.1"/>
    <property type="molecule type" value="Genomic_DNA"/>
</dbReference>
<keyword evidence="1" id="KW-1133">Transmembrane helix</keyword>
<keyword evidence="1" id="KW-0472">Membrane</keyword>
<gene>
    <name evidence="2" type="ORF">HMPREF0653_02135</name>
</gene>
<evidence type="ECO:0000313" key="3">
    <source>
        <dbReference type="Proteomes" id="UP000016660"/>
    </source>
</evidence>
<evidence type="ECO:0000256" key="1">
    <source>
        <dbReference type="SAM" id="Phobius"/>
    </source>
</evidence>
<accession>A0ABN0NQ31</accession>
<reference evidence="2 3" key="1">
    <citation type="submission" date="2013-06" db="EMBL/GenBank/DDBJ databases">
        <authorList>
            <person name="Weinstock G."/>
            <person name="Sodergren E."/>
            <person name="Lobos E.A."/>
            <person name="Fulton L."/>
            <person name="Fulton R."/>
            <person name="Courtney L."/>
            <person name="Fronick C."/>
            <person name="O'Laughlin M."/>
            <person name="Godfrey J."/>
            <person name="Wilson R.M."/>
            <person name="Miner T."/>
            <person name="Farmer C."/>
            <person name="Delehaunty K."/>
            <person name="Cordes M."/>
            <person name="Minx P."/>
            <person name="Tomlinson C."/>
            <person name="Chen J."/>
            <person name="Wollam A."/>
            <person name="Pepin K.H."/>
            <person name="Bhonagiri V."/>
            <person name="Zhang X."/>
            <person name="Warren W."/>
            <person name="Mitreva M."/>
            <person name="Mardis E.R."/>
            <person name="Wilson R.K."/>
        </authorList>
    </citation>
    <scope>NUCLEOTIDE SEQUENCE [LARGE SCALE GENOMIC DNA]</scope>
    <source>
        <strain evidence="2 3">ATCC 29426</strain>
    </source>
</reference>
<comment type="caution">
    <text evidence="2">The sequence shown here is derived from an EMBL/GenBank/DDBJ whole genome shotgun (WGS) entry which is preliminary data.</text>
</comment>
<sequence length="99" mass="11688">MKIEKINRKFRQTAEWILRHRLLVVGLFALLVAFSFVGTKRIVMKTSFDDYFMSDDPMLLKTDEFKSIFGNDYYVAVLVKNKDVFSKRSLTLIRELSNE</sequence>
<dbReference type="Proteomes" id="UP000016660">
    <property type="component" value="Unassembled WGS sequence"/>
</dbReference>
<keyword evidence="3" id="KW-1185">Reference proteome</keyword>
<feature type="non-terminal residue" evidence="2">
    <location>
        <position position="99"/>
    </location>
</feature>